<evidence type="ECO:0000313" key="5">
    <source>
        <dbReference type="EMBL" id="SCM17198.1"/>
    </source>
</evidence>
<feature type="coiled-coil region" evidence="1">
    <location>
        <begin position="1889"/>
        <end position="1930"/>
    </location>
</feature>
<evidence type="ECO:0000256" key="1">
    <source>
        <dbReference type="SAM" id="Coils"/>
    </source>
</evidence>
<evidence type="ECO:0000313" key="8">
    <source>
        <dbReference type="Proteomes" id="UP000219860"/>
    </source>
</evidence>
<evidence type="ECO:0000313" key="9">
    <source>
        <dbReference type="Proteomes" id="UP000219974"/>
    </source>
</evidence>
<organism evidence="2 7">
    <name type="scientific">Plasmodium berghei</name>
    <dbReference type="NCBI Taxonomy" id="5821"/>
    <lineage>
        <taxon>Eukaryota</taxon>
        <taxon>Sar</taxon>
        <taxon>Alveolata</taxon>
        <taxon>Apicomplexa</taxon>
        <taxon>Aconoidasida</taxon>
        <taxon>Haemosporida</taxon>
        <taxon>Plasmodiidae</taxon>
        <taxon>Plasmodium</taxon>
        <taxon>Plasmodium (Vinckeia)</taxon>
    </lineage>
</organism>
<dbReference type="Proteomes" id="UP000219860">
    <property type="component" value="Chromosome 3"/>
</dbReference>
<dbReference type="EMBL" id="LT614629">
    <property type="protein sequence ID" value="SCN22255.1"/>
    <property type="molecule type" value="Genomic_DNA"/>
</dbReference>
<gene>
    <name evidence="2" type="ORF">PBK173_000044100</name>
    <name evidence="6" type="ORF">PBNK65E_000042200</name>
    <name evidence="3" type="ORF">PBNK65NY_000041500</name>
    <name evidence="4" type="ORF">PBSP11A_000041500</name>
    <name evidence="5" type="ORF">PBSP11RLL_000041700</name>
</gene>
<evidence type="ECO:0000313" key="7">
    <source>
        <dbReference type="Proteomes" id="UP000069549"/>
    </source>
</evidence>
<accession>A0A0Y9U2A9</accession>
<evidence type="ECO:0000313" key="10">
    <source>
        <dbReference type="Proteomes" id="UP000220214"/>
    </source>
</evidence>
<dbReference type="OMA" id="HECMNFD"/>
<evidence type="ECO:0000313" key="3">
    <source>
        <dbReference type="EMBL" id="SCL91003.1"/>
    </source>
</evidence>
<dbReference type="VEuPathDB" id="PlasmoDB:PBANKA_0310500"/>
<dbReference type="EMBL" id="LT608267">
    <property type="protein sequence ID" value="SCM17198.1"/>
    <property type="molecule type" value="Genomic_DNA"/>
</dbReference>
<dbReference type="Proteomes" id="UP000516480">
    <property type="component" value="Chromosome 3"/>
</dbReference>
<dbReference type="Proteomes" id="UP000220214">
    <property type="component" value="Chromosome 3"/>
</dbReference>
<dbReference type="EMBL" id="LT608139">
    <property type="protein sequence ID" value="SCL91003.1"/>
    <property type="molecule type" value="Genomic_DNA"/>
</dbReference>
<name>A0A0Y9U2A9_PLABE</name>
<dbReference type="EMBL" id="LT160023">
    <property type="protein sequence ID" value="CXH95305.1"/>
    <property type="molecule type" value="Genomic_DNA"/>
</dbReference>
<keyword evidence="1" id="KW-0175">Coiled coil</keyword>
<dbReference type="Proteomes" id="UP000069549">
    <property type="component" value="Chromosome 3"/>
</dbReference>
<reference evidence="2 7" key="1">
    <citation type="submission" date="2016-02" db="EMBL/GenBank/DDBJ databases">
        <authorList>
            <consortium name="Pathogen Informatics"/>
        </authorList>
    </citation>
    <scope>NUCLEOTIDE SEQUENCE [LARGE SCALE GENOMIC DNA]</scope>
    <source>
        <strain evidence="2 7">K173</strain>
        <strain evidence="3 11">NK65 ny</strain>
        <strain evidence="6 10">NK65e</strain>
        <strain evidence="4 8">SP11 Antwerpcl1</strain>
        <strain evidence="5 9">SP11 RLL</strain>
    </source>
</reference>
<evidence type="ECO:0000313" key="2">
    <source>
        <dbReference type="EMBL" id="CXH95305.1"/>
    </source>
</evidence>
<sequence length="2014" mass="241667">MQYSSRSNFQFIKKDIFCFIKCNYICFVNLSNSEKKYLGVVSNDNVDINRKYEIKEIKFCENKKKDEPEEESKNDDKKINEIIIKIQENCDKKIDNLYNIHKFISDENTNSLIIVLKKNSENLLYHLIFNENDNLESFKINFIKKFESDIKCIEITQKYIFVLVKKKKKNIYNKIDTAIQTNTSKSSCQFKEFSNDFSKKFFEYSLQIFETENKNSEQKKVIKKISILSNSLKLKKLIICPYDNSKIIILSKKSIIFVNSKNSKIKLKNTDLKNANLKNVDLKDGEYFKELIFNGNIVTSTWLDFYIFVISLSNNQLLFFNFQNNTRHFLFIKSLNNYSPITYLLYKNEFLFISFYTKEIICFKINYSLLDLASFKRTNSIEGNYLNVNYLFKNKNKVKVKNGKVKNSGNILNTNLISKEVGHKFEKNIKTKKKEKYKNTFNNILKDIEELEQKLNTKSSIILKNIEKRKWNEHDNIDSNENINLTLDELESNENNNICKSGETNYCEIEKNKKDKKNIYFNLKKKKKKMFFNLSYRNNKVINILKYVSMINLQKYLGNKIYSFFIHVNYLFIMLDNGIIYYNKNYDEQNGGLNNISNFYYLTNIYLHKITNIKINNDGNIFSLDKAHILKYYSLKKSDLNIFITNKKIIFFDIFHILQKYNCLFISLTNGSFYFINMDTKKILLYDKVENILKKKNGWNQSCLFRKNIEWAYFNKINEHVLNGYLKVKNIFYFFYLIYSESHEKFFIYIIHKLNIYKILMNIMIKKKNIKKRKTNYTHDFTILNSSVYKNGESDYICFAISEKSDNQFYIVFVRLIGERNIFEKKTKKKMNKDKEIKYYNNTIIYFLDIQNINIVFSKVIGNYLVIVDKFLNITFYLLTKSYFQNMPTHNAPSLLGRDKKEINKNKNKRNMKYLTTHYKSYEDKVENFFLTRISKKKVKSNNIEHVETEKIDQNDECDKFTETQTKLIELVQINLGKESFRIKIQENFKIKFINEQMNEEEKEICSIYIITDTNILIKFAFNCMLETLEKIKNINIKTYPYLDNLNFFYSYNGQNKMCNFLLNGGKYFHLEKEKKKNCGSENSGSEHVSILEKNGNTFNESNINNIEKCNSKHNDNAMTQTNNIVNLQFYKKIALEKKNYFYKNLNVVFFKICHTGLRDRKQKRKKHNKFIDVIDVKNETKYKPFDFFFDDETIIFTFTNENNYNMSLYNCLKNCKDKEYLDNLNKQEKEMKNKINELRARLKNLIKENKKNYNDMKLNREAFFFDKKYINEIEIVKSEYEQIKNYFEIEKKEKENIINKLKKKCNVFDKINFIHGFRKGLFVTNLYKTNEVIEMEEINKSPNNNNNIIYNIGIYSKFINKIKTLRFIQIKETYYMQNVEKNNNLYCLKNTKNYIDEYLENLSSLFFVHYYSYKNINLNFLYSNLFNSTYKDNESQVLHWNYLLYYPYELFTNSRKRIQCFILYILIEQEKIKFHNKFAILKKEKKNYFDEIKLLTIKLKQSIEEIKDYLEHSYSDKINLKLFQQNIFEIVKARYPDTANNIFDPKNILKDYLNKIKFRNNKKNKNCQYIFDNKNDTTIKLKENLSDIFINRKKDDASLIKDETGHVQKISKITKNNEEEESEQLEYYNKQKEDIRNKIIDIKNYIYQINNQCNEFNEKIHLLKKQKANIHKQIMLHEFYCISIYSLLKNEYTKMGILKKFENKQNKIQNNLKQLSDLITTLKGKETCDKILNQKKVDIIMKYNKSLKLNESIIERKQNFEKKFHHESANFDVLMEQKYENIIGFEYDSKKNIFLKKKVIQKHILDTNQLIHKISELQKNIKNVKEEIYKNKIKNDYFNFLIMDIDEEVNDVKYLKENCEFLFCDINNVISSLETKKRNKEAMFQLSEQKLRDKINNLNSKISSIKYENTVLGENIKSLINEINEIKENRGDNNKILFDEKLIQCLEDDEKKNGNEKNITDIILRGPCDAFLKNLHTNYIDNTTKNIAKKNEKKGICTKGIYEKNILLKKFYK</sequence>
<proteinExistence type="predicted"/>
<evidence type="ECO:0000313" key="11">
    <source>
        <dbReference type="Proteomes" id="UP000516480"/>
    </source>
</evidence>
<evidence type="ECO:0000313" key="6">
    <source>
        <dbReference type="EMBL" id="SCN22255.1"/>
    </source>
</evidence>
<feature type="coiled-coil region" evidence="1">
    <location>
        <begin position="1808"/>
        <end position="1835"/>
    </location>
</feature>
<protein>
    <submittedName>
        <fullName evidence="2">Uncharacterized protein</fullName>
    </submittedName>
</protein>
<dbReference type="OrthoDB" id="377941at2759"/>
<dbReference type="Proteomes" id="UP000219974">
    <property type="component" value="Chromosome 3"/>
</dbReference>
<evidence type="ECO:0000313" key="4">
    <source>
        <dbReference type="EMBL" id="SCM15403.1"/>
    </source>
</evidence>
<dbReference type="EMBL" id="LT608251">
    <property type="protein sequence ID" value="SCM15403.1"/>
    <property type="molecule type" value="Genomic_DNA"/>
</dbReference>
<feature type="coiled-coil region" evidence="1">
    <location>
        <begin position="1218"/>
        <end position="1260"/>
    </location>
</feature>